<dbReference type="EMBL" id="AP024849">
    <property type="protein sequence ID" value="BCZ46844.1"/>
    <property type="molecule type" value="Genomic_DNA"/>
</dbReference>
<reference evidence="2" key="1">
    <citation type="submission" date="2021-07" db="EMBL/GenBank/DDBJ databases">
        <title>Complete genome sequencing of a Clostridium isolate.</title>
        <authorList>
            <person name="Ueki A."/>
            <person name="Tonouchi A."/>
        </authorList>
    </citation>
    <scope>NUCLEOTIDE SEQUENCE [LARGE SCALE GENOMIC DNA]</scope>
    <source>
        <strain evidence="2">C5S11</strain>
    </source>
</reference>
<evidence type="ECO:0000313" key="2">
    <source>
        <dbReference type="Proteomes" id="UP000824633"/>
    </source>
</evidence>
<dbReference type="Proteomes" id="UP000824633">
    <property type="component" value="Chromosome"/>
</dbReference>
<dbReference type="Gene3D" id="3.40.50.300">
    <property type="entry name" value="P-loop containing nucleotide triphosphate hydrolases"/>
    <property type="match status" value="1"/>
</dbReference>
<keyword evidence="2" id="KW-1185">Reference proteome</keyword>
<dbReference type="SUPFAM" id="SSF52540">
    <property type="entry name" value="P-loop containing nucleoside triphosphate hydrolases"/>
    <property type="match status" value="1"/>
</dbReference>
<sequence length="541" mass="62234">MNIVQIDAEFFKHDAQAGGFFPNTHTNLILDIEKFITPTGQNYIVEGIRGTGKTHILKMINNRCLEKYDKLKILPVYISLAGVSEWIERDMVSFRLHLYNNIVKSTIDTVKKNRSSIELSGNKDLVKSIKKIGQMFGFNKEENFDELLEEIRNLSETLTKNLTYSLKEQLIKELREETDIIEGTMQSSVVNVKGSVQAKNGLNTELKFLGSNLAHEDAATFILEFFRELRNILGNSYSYILIDECSEVSKEAQIEVFRLLKLVRGSGGEDIEINPVYFCATAYPTPITYYPSKTKGDSFNFEMGHDAVVEYLDLDELDDEYLDFFKEMTNKRLNEFKKEDTASSYMEIFENERVFVLSAYLANGNIRRYIEILKHSYDNLAKRVKIDDTSSKQAISQKDVQEAVYSIVNDQILSFNRLNEQDMELLHDIISKLSKRNKKTETENKSKINKIPANVYFTISRLQANTYGNLIMQGALHDKGRTRRRKYYTEGGVRGLLYMLDLSVAFNESAIDRQRAVEIFSKDLKANAKSGYLYCQDVEIK</sequence>
<proteinExistence type="predicted"/>
<evidence type="ECO:0000313" key="1">
    <source>
        <dbReference type="EMBL" id="BCZ46844.1"/>
    </source>
</evidence>
<organism evidence="1 2">
    <name type="scientific">Clostridium gelidum</name>
    <dbReference type="NCBI Taxonomy" id="704125"/>
    <lineage>
        <taxon>Bacteria</taxon>
        <taxon>Bacillati</taxon>
        <taxon>Bacillota</taxon>
        <taxon>Clostridia</taxon>
        <taxon>Eubacteriales</taxon>
        <taxon>Clostridiaceae</taxon>
        <taxon>Clostridium</taxon>
    </lineage>
</organism>
<dbReference type="RefSeq" id="WP_224033244.1">
    <property type="nucleotide sequence ID" value="NZ_AP024849.1"/>
</dbReference>
<accession>A0ABM7TD07</accession>
<protein>
    <submittedName>
        <fullName evidence="1">Uncharacterized protein</fullName>
    </submittedName>
</protein>
<dbReference type="InterPro" id="IPR027417">
    <property type="entry name" value="P-loop_NTPase"/>
</dbReference>
<gene>
    <name evidence="1" type="ORF">psyc5s11_29110</name>
</gene>
<name>A0ABM7TD07_9CLOT</name>